<keyword evidence="4" id="KW-1185">Reference proteome</keyword>
<feature type="domain" description="Glucose/Sorbosone dehydrogenase" evidence="2">
    <location>
        <begin position="391"/>
        <end position="467"/>
    </location>
</feature>
<proteinExistence type="predicted"/>
<comment type="caution">
    <text evidence="3">The sequence shown here is derived from an EMBL/GenBank/DDBJ whole genome shotgun (WGS) entry which is preliminary data.</text>
</comment>
<dbReference type="EMBL" id="JAICCF010000001">
    <property type="protein sequence ID" value="MBW8683137.1"/>
    <property type="molecule type" value="Genomic_DNA"/>
</dbReference>
<dbReference type="PANTHER" id="PTHR19328">
    <property type="entry name" value="HEDGEHOG-INTERACTING PROTEIN"/>
    <property type="match status" value="1"/>
</dbReference>
<evidence type="ECO:0000259" key="2">
    <source>
        <dbReference type="Pfam" id="PF07995"/>
    </source>
</evidence>
<evidence type="ECO:0000313" key="4">
    <source>
        <dbReference type="Proteomes" id="UP000812961"/>
    </source>
</evidence>
<keyword evidence="1" id="KW-0732">Signal</keyword>
<dbReference type="InterPro" id="IPR011042">
    <property type="entry name" value="6-blade_b-propeller_TolB-like"/>
</dbReference>
<dbReference type="InterPro" id="IPR012938">
    <property type="entry name" value="Glc/Sorbosone_DH"/>
</dbReference>
<dbReference type="RefSeq" id="WP_220248370.1">
    <property type="nucleotide sequence ID" value="NZ_JAICCF010000001.1"/>
</dbReference>
<dbReference type="Pfam" id="PF07995">
    <property type="entry name" value="GSDH"/>
    <property type="match status" value="2"/>
</dbReference>
<dbReference type="SUPFAM" id="SSF50952">
    <property type="entry name" value="Soluble quinoprotein glucose dehydrogenase"/>
    <property type="match status" value="1"/>
</dbReference>
<organism evidence="3 4">
    <name type="scientific">Chitinophaga rhizophila</name>
    <dbReference type="NCBI Taxonomy" id="2866212"/>
    <lineage>
        <taxon>Bacteria</taxon>
        <taxon>Pseudomonadati</taxon>
        <taxon>Bacteroidota</taxon>
        <taxon>Chitinophagia</taxon>
        <taxon>Chitinophagales</taxon>
        <taxon>Chitinophagaceae</taxon>
        <taxon>Chitinophaga</taxon>
    </lineage>
</organism>
<sequence length="495" mass="55119">MKTLKLMITLCLVSCYISTTAQIVQEPTREKFARRVIASGLSNPWTIIYGPDDYLWITEGNSYEVSRINPVDGKKTVLLNISQQRNYPRYDRMKREESGGKPWPPNGLMGMALHPQLLKGKPYVYVAYIHHFEGADKPGKGCADNDGGCMFKTRIVQYTYNSSQQKLEHPVIICDTIPGSNDHNGGRLLIAPVDGKEYLFYAVGDMGAGQFSNAGRLNRVQQITSYEGKVLRFNILPDEDPGTYNRWIPNNNPFNTAQRQSAVWTTGHRNPQGLAYGVIDGVGRIYSSEHGPYSDDEVNLIERGKNYGHPLVIGYADGNYDGLAAGVSDKTNLPGEWHTSYPFIASEKANARRIGAETYRDPLTTLYPNAASFLQALFQKIRSGGEDSEWPSEAPSSIAVYTHATIPGWRNSLLVPTLKGGKLIRLKLDEKGEKVVGDTINYFKGKERYRAIEIAPKGDRLFLSVDSTNITSGPSKENPQQISCSGCIIEFTWKE</sequence>
<feature type="domain" description="Glucose/Sorbosone dehydrogenase" evidence="2">
    <location>
        <begin position="106"/>
        <end position="323"/>
    </location>
</feature>
<dbReference type="InterPro" id="IPR011041">
    <property type="entry name" value="Quinoprot_gluc/sorb_DH_b-prop"/>
</dbReference>
<name>A0ABS7G666_9BACT</name>
<dbReference type="PANTHER" id="PTHR19328:SF13">
    <property type="entry name" value="HIPL1 PROTEIN"/>
    <property type="match status" value="1"/>
</dbReference>
<dbReference type="Gene3D" id="2.120.10.30">
    <property type="entry name" value="TolB, C-terminal domain"/>
    <property type="match status" value="1"/>
</dbReference>
<gene>
    <name evidence="3" type="ORF">K1Y79_02220</name>
</gene>
<evidence type="ECO:0000313" key="3">
    <source>
        <dbReference type="EMBL" id="MBW8683137.1"/>
    </source>
</evidence>
<reference evidence="3 4" key="1">
    <citation type="submission" date="2021-08" db="EMBL/GenBank/DDBJ databases">
        <title>The genome sequence of Chitinophaga sp. B61.</title>
        <authorList>
            <person name="Zhang X."/>
        </authorList>
    </citation>
    <scope>NUCLEOTIDE SEQUENCE [LARGE SCALE GENOMIC DNA]</scope>
    <source>
        <strain evidence="3 4">B61</strain>
    </source>
</reference>
<protein>
    <submittedName>
        <fullName evidence="3">PQQ-dependent sugar dehydrogenase</fullName>
    </submittedName>
</protein>
<dbReference type="Proteomes" id="UP000812961">
    <property type="component" value="Unassembled WGS sequence"/>
</dbReference>
<feature type="chain" id="PRO_5046938004" evidence="1">
    <location>
        <begin position="22"/>
        <end position="495"/>
    </location>
</feature>
<accession>A0ABS7G666</accession>
<feature type="signal peptide" evidence="1">
    <location>
        <begin position="1"/>
        <end position="21"/>
    </location>
</feature>
<evidence type="ECO:0000256" key="1">
    <source>
        <dbReference type="SAM" id="SignalP"/>
    </source>
</evidence>